<dbReference type="PANTHER" id="PTHR31605:SF0">
    <property type="entry name" value="GLYCEROL-3-PHOSPHATE O-ACYLTRANSFERASE 1"/>
    <property type="match status" value="1"/>
</dbReference>
<dbReference type="OrthoDB" id="1113830at2"/>
<reference evidence="3 4" key="1">
    <citation type="submission" date="2019-03" db="EMBL/GenBank/DDBJ databases">
        <title>Genomic Encyclopedia of Type Strains, Phase IV (KMG-IV): sequencing the most valuable type-strain genomes for metagenomic binning, comparative biology and taxonomic classification.</title>
        <authorList>
            <person name="Goeker M."/>
        </authorList>
    </citation>
    <scope>NUCLEOTIDE SEQUENCE [LARGE SCALE GENOMIC DNA]</scope>
    <source>
        <strain evidence="3 4">DSM 15505</strain>
    </source>
</reference>
<dbReference type="EMBL" id="SOAX01000001">
    <property type="protein sequence ID" value="TDT44217.1"/>
    <property type="molecule type" value="Genomic_DNA"/>
</dbReference>
<proteinExistence type="predicted"/>
<accession>A0A4R7K2F0</accession>
<dbReference type="InterPro" id="IPR052744">
    <property type="entry name" value="GPAT/DAPAT"/>
</dbReference>
<dbReference type="SUPFAM" id="SSF69593">
    <property type="entry name" value="Glycerol-3-phosphate (1)-acyltransferase"/>
    <property type="match status" value="1"/>
</dbReference>
<dbReference type="SMART" id="SM00563">
    <property type="entry name" value="PlsC"/>
    <property type="match status" value="1"/>
</dbReference>
<protein>
    <submittedName>
        <fullName evidence="3">1-acyl-sn-glycerol-3-phosphate acyltransferase</fullName>
    </submittedName>
</protein>
<dbReference type="AlphaFoldDB" id="A0A4R7K2F0"/>
<feature type="transmembrane region" description="Helical" evidence="1">
    <location>
        <begin position="413"/>
        <end position="433"/>
    </location>
</feature>
<dbReference type="GO" id="GO:0004366">
    <property type="term" value="F:glycerol-3-phosphate O-acyltransferase activity"/>
    <property type="evidence" value="ECO:0007669"/>
    <property type="project" value="TreeGrafter"/>
</dbReference>
<evidence type="ECO:0000313" key="3">
    <source>
        <dbReference type="EMBL" id="TDT44217.1"/>
    </source>
</evidence>
<dbReference type="GO" id="GO:0016287">
    <property type="term" value="F:glycerone-phosphate O-acyltransferase activity"/>
    <property type="evidence" value="ECO:0007669"/>
    <property type="project" value="TreeGrafter"/>
</dbReference>
<keyword evidence="1" id="KW-0812">Transmembrane</keyword>
<keyword evidence="1" id="KW-0472">Membrane</keyword>
<dbReference type="RefSeq" id="WP_133734622.1">
    <property type="nucleotide sequence ID" value="NZ_SOAX01000001.1"/>
</dbReference>
<gene>
    <name evidence="3" type="ORF">DES49_0317</name>
</gene>
<name>A0A4R7K2F0_9GAMM</name>
<keyword evidence="3" id="KW-0012">Acyltransferase</keyword>
<feature type="domain" description="Phospholipid/glycerol acyltransferase" evidence="2">
    <location>
        <begin position="36"/>
        <end position="164"/>
    </location>
</feature>
<dbReference type="Proteomes" id="UP000295830">
    <property type="component" value="Unassembled WGS sequence"/>
</dbReference>
<keyword evidence="3" id="KW-0808">Transferase</keyword>
<organism evidence="3 4">
    <name type="scientific">Halospina denitrificans</name>
    <dbReference type="NCBI Taxonomy" id="332522"/>
    <lineage>
        <taxon>Bacteria</taxon>
        <taxon>Pseudomonadati</taxon>
        <taxon>Pseudomonadota</taxon>
        <taxon>Gammaproteobacteria</taxon>
        <taxon>Halospina</taxon>
    </lineage>
</organism>
<dbReference type="Pfam" id="PF01553">
    <property type="entry name" value="Acyltransferase"/>
    <property type="match status" value="1"/>
</dbReference>
<keyword evidence="4" id="KW-1185">Reference proteome</keyword>
<dbReference type="InterPro" id="IPR002123">
    <property type="entry name" value="Plipid/glycerol_acylTrfase"/>
</dbReference>
<feature type="transmembrane region" description="Helical" evidence="1">
    <location>
        <begin position="344"/>
        <end position="364"/>
    </location>
</feature>
<feature type="transmembrane region" description="Helical" evidence="1">
    <location>
        <begin position="384"/>
        <end position="407"/>
    </location>
</feature>
<evidence type="ECO:0000313" key="4">
    <source>
        <dbReference type="Proteomes" id="UP000295830"/>
    </source>
</evidence>
<sequence>MKLYGPIVRLFSIFNHLYFTSIRSHNEERVPESGPVILASNHPTSILDAILLATQNRRKIHFLAKSGLFRNRIVAGLLYGVGAIPVYRSHETRDAGSRNVEVFEKVYELFERGGCLGIFPEGSNSPARGIGEVRPGTARMALAAEARNNYRLGLKIVPVGLNFENRELFMSAVLLRYAAPIRVADYAELHRKDPEEAVARLTAHLQESLRRQTLHVENDQVRALATDLAEALGQDPMQTKGGNTEATDADNRQPSRIKRWIWKLLDWYHPDAGDVDAPLETRLHNEQYLTDVLTRATANDPEAVQLLRRQVDRYQAHLHQTELSQVVKQSLNEPVRERLIRLRMTIYAIAMAPLALFGLVHNAIPYFFTKYTAQLNRDEAIRAFAYFGIGFLAFIISYGGFGFWLWYSAEMGWKGILGYLATLPPTGFITLRYRRDILVYREKILVRTFFWDQQELLQLLQRERQEVVERFRTLTGEPRETPQG</sequence>
<comment type="caution">
    <text evidence="3">The sequence shown here is derived from an EMBL/GenBank/DDBJ whole genome shotgun (WGS) entry which is preliminary data.</text>
</comment>
<dbReference type="PANTHER" id="PTHR31605">
    <property type="entry name" value="GLYCEROL-3-PHOSPHATE O-ACYLTRANSFERASE 1"/>
    <property type="match status" value="1"/>
</dbReference>
<evidence type="ECO:0000259" key="2">
    <source>
        <dbReference type="SMART" id="SM00563"/>
    </source>
</evidence>
<evidence type="ECO:0000256" key="1">
    <source>
        <dbReference type="SAM" id="Phobius"/>
    </source>
</evidence>
<keyword evidence="1" id="KW-1133">Transmembrane helix</keyword>
<dbReference type="GO" id="GO:0008654">
    <property type="term" value="P:phospholipid biosynthetic process"/>
    <property type="evidence" value="ECO:0007669"/>
    <property type="project" value="TreeGrafter"/>
</dbReference>